<evidence type="ECO:0000313" key="2">
    <source>
        <dbReference type="EMBL" id="OAI15082.1"/>
    </source>
</evidence>
<evidence type="ECO:0000313" key="3">
    <source>
        <dbReference type="Proteomes" id="UP000077628"/>
    </source>
</evidence>
<reference evidence="3" key="1">
    <citation type="submission" date="2016-03" db="EMBL/GenBank/DDBJ databases">
        <authorList>
            <person name="Heylen K."/>
            <person name="De Vos P."/>
            <person name="Vekeman B."/>
        </authorList>
    </citation>
    <scope>NUCLEOTIDE SEQUENCE [LARGE SCALE GENOMIC DNA]</scope>
    <source>
        <strain evidence="3">R-45383</strain>
    </source>
</reference>
<dbReference type="Proteomes" id="UP000077628">
    <property type="component" value="Unassembled WGS sequence"/>
</dbReference>
<protein>
    <submittedName>
        <fullName evidence="2">Uncharacterized protein</fullName>
    </submittedName>
</protein>
<feature type="signal peptide" evidence="1">
    <location>
        <begin position="1"/>
        <end position="20"/>
    </location>
</feature>
<accession>A0A177NB35</accession>
<name>A0A177NB35_9GAMM</name>
<comment type="caution">
    <text evidence="2">The sequence shown here is derived from an EMBL/GenBank/DDBJ whole genome shotgun (WGS) entry which is preliminary data.</text>
</comment>
<keyword evidence="3" id="KW-1185">Reference proteome</keyword>
<keyword evidence="1" id="KW-0732">Signal</keyword>
<gene>
    <name evidence="2" type="ORF">A1355_11295</name>
</gene>
<evidence type="ECO:0000256" key="1">
    <source>
        <dbReference type="SAM" id="SignalP"/>
    </source>
</evidence>
<feature type="chain" id="PRO_5008068948" evidence="1">
    <location>
        <begin position="21"/>
        <end position="202"/>
    </location>
</feature>
<proteinExistence type="predicted"/>
<sequence>MRLNGLFVGLLVLSTSTAYASATSEVEDVQRLDLRSSSSRAINLGPSTSLASVFTREIFPYPNILLTTPDLSRATPIEINPAPAATILTGGSIDLTTVTLTGARSSAGWNISARNDIDLTARLAPSITIFTPIYVPVGGNVNLSPERAIDSIKITQLYPEVRFQITGSPITPTNIPLPASFLLFLSGLTLLRSNSGQPIRGA</sequence>
<organism evidence="2 3">
    <name type="scientific">Methylomonas koyamae</name>
    <dbReference type="NCBI Taxonomy" id="702114"/>
    <lineage>
        <taxon>Bacteria</taxon>
        <taxon>Pseudomonadati</taxon>
        <taxon>Pseudomonadota</taxon>
        <taxon>Gammaproteobacteria</taxon>
        <taxon>Methylococcales</taxon>
        <taxon>Methylococcaceae</taxon>
        <taxon>Methylomonas</taxon>
    </lineage>
</organism>
<dbReference type="EMBL" id="LUUK01000195">
    <property type="protein sequence ID" value="OAI15082.1"/>
    <property type="molecule type" value="Genomic_DNA"/>
</dbReference>
<dbReference type="AlphaFoldDB" id="A0A177NB35"/>